<keyword evidence="3" id="KW-0472">Membrane</keyword>
<evidence type="ECO:0000256" key="1">
    <source>
        <dbReference type="ARBA" id="ARBA00004370"/>
    </source>
</evidence>
<evidence type="ECO:0000256" key="5">
    <source>
        <dbReference type="SAM" id="SignalP"/>
    </source>
</evidence>
<dbReference type="InterPro" id="IPR057594">
    <property type="entry name" value="TgrO1-like_Ig"/>
</dbReference>
<dbReference type="PhylomeDB" id="Q54V46"/>
<dbReference type="GO" id="GO:0098742">
    <property type="term" value="P:cell-cell adhesion via plasma-membrane adhesion molecules"/>
    <property type="evidence" value="ECO:0000318"/>
    <property type="project" value="GO_Central"/>
</dbReference>
<dbReference type="PANTHER" id="PTHR31341">
    <property type="entry name" value="IPT/TIG DOMAIN-CONTAINING PROTEIN-RELATED-RELATED"/>
    <property type="match status" value="1"/>
</dbReference>
<reference evidence="8 9" key="1">
    <citation type="journal article" date="2005" name="Nature">
        <title>The genome of the social amoeba Dictyostelium discoideum.</title>
        <authorList>
            <consortium name="The Dictyostelium discoideum Sequencing Consortium"/>
            <person name="Eichinger L."/>
            <person name="Pachebat J.A."/>
            <person name="Glockner G."/>
            <person name="Rajandream M.A."/>
            <person name="Sucgang R."/>
            <person name="Berriman M."/>
            <person name="Song J."/>
            <person name="Olsen R."/>
            <person name="Szafranski K."/>
            <person name="Xu Q."/>
            <person name="Tunggal B."/>
            <person name="Kummerfeld S."/>
            <person name="Madera M."/>
            <person name="Konfortov B.A."/>
            <person name="Rivero F."/>
            <person name="Bankier A.T."/>
            <person name="Lehmann R."/>
            <person name="Hamlin N."/>
            <person name="Davies R."/>
            <person name="Gaudet P."/>
            <person name="Fey P."/>
            <person name="Pilcher K."/>
            <person name="Chen G."/>
            <person name="Saunders D."/>
            <person name="Sodergren E."/>
            <person name="Davis P."/>
            <person name="Kerhornou A."/>
            <person name="Nie X."/>
            <person name="Hall N."/>
            <person name="Anjard C."/>
            <person name="Hemphill L."/>
            <person name="Bason N."/>
            <person name="Farbrother P."/>
            <person name="Desany B."/>
            <person name="Just E."/>
            <person name="Morio T."/>
            <person name="Rost R."/>
            <person name="Churcher C."/>
            <person name="Cooper J."/>
            <person name="Haydock S."/>
            <person name="van Driessche N."/>
            <person name="Cronin A."/>
            <person name="Goodhead I."/>
            <person name="Muzny D."/>
            <person name="Mourier T."/>
            <person name="Pain A."/>
            <person name="Lu M."/>
            <person name="Harper D."/>
            <person name="Lindsay R."/>
            <person name="Hauser H."/>
            <person name="James K."/>
            <person name="Quiles M."/>
            <person name="Madan Babu M."/>
            <person name="Saito T."/>
            <person name="Buchrieser C."/>
            <person name="Wardroper A."/>
            <person name="Felder M."/>
            <person name="Thangavelu M."/>
            <person name="Johnson D."/>
            <person name="Knights A."/>
            <person name="Loulseged H."/>
            <person name="Mungall K."/>
            <person name="Oliver K."/>
            <person name="Price C."/>
            <person name="Quail M.A."/>
            <person name="Urushihara H."/>
            <person name="Hernandez J."/>
            <person name="Rabbinowitsch E."/>
            <person name="Steffen D."/>
            <person name="Sanders M."/>
            <person name="Ma J."/>
            <person name="Kohara Y."/>
            <person name="Sharp S."/>
            <person name="Simmonds M."/>
            <person name="Spiegler S."/>
            <person name="Tivey A."/>
            <person name="Sugano S."/>
            <person name="White B."/>
            <person name="Walker D."/>
            <person name="Woodward J."/>
            <person name="Winckler T."/>
            <person name="Tanaka Y."/>
            <person name="Shaulsky G."/>
            <person name="Schleicher M."/>
            <person name="Weinstock G."/>
            <person name="Rosenthal A."/>
            <person name="Cox E.C."/>
            <person name="Chisholm R.L."/>
            <person name="Gibbs R."/>
            <person name="Loomis W.F."/>
            <person name="Platzer M."/>
            <person name="Kay R.R."/>
            <person name="Williams J."/>
            <person name="Dear P.H."/>
            <person name="Noegel A.A."/>
            <person name="Barrell B."/>
            <person name="Kuspa A."/>
        </authorList>
    </citation>
    <scope>NUCLEOTIDE SEQUENCE [LARGE SCALE GENOMIC DNA]</scope>
    <source>
        <strain evidence="8 9">AX4</strain>
    </source>
</reference>
<keyword evidence="4" id="KW-0325">Glycoprotein</keyword>
<evidence type="ECO:0000313" key="8">
    <source>
        <dbReference type="EMBL" id="EAL67113.1"/>
    </source>
</evidence>
<dbReference type="HOGENOM" id="CLU_325837_0_0_1"/>
<feature type="signal peptide" evidence="5">
    <location>
        <begin position="1"/>
        <end position="19"/>
    </location>
</feature>
<dbReference type="KEGG" id="ddi:DDB_G0280623"/>
<gene>
    <name evidence="8" type="primary">tgrC3</name>
    <name evidence="8" type="ORF">DDB_G0280623</name>
</gene>
<evidence type="ECO:0000256" key="4">
    <source>
        <dbReference type="ARBA" id="ARBA00023180"/>
    </source>
</evidence>
<keyword evidence="2 5" id="KW-0732">Signal</keyword>
<dbReference type="Gene3D" id="2.60.40.10">
    <property type="entry name" value="Immunoglobulins"/>
    <property type="match status" value="3"/>
</dbReference>
<feature type="domain" description="TgrO1-like immunoglobulin-like" evidence="7">
    <location>
        <begin position="131"/>
        <end position="207"/>
    </location>
</feature>
<dbReference type="InterPro" id="IPR002909">
    <property type="entry name" value="IPT_dom"/>
</dbReference>
<dbReference type="eggNOG" id="ENOG502RHZ3">
    <property type="taxonomic scope" value="Eukaryota"/>
</dbReference>
<dbReference type="InterPro" id="IPR052014">
    <property type="entry name" value="Dictyostelium_Tiger"/>
</dbReference>
<dbReference type="AlphaFoldDB" id="Q54V46"/>
<dbReference type="OMA" id="IMELYVI"/>
<dbReference type="GO" id="GO:0031152">
    <property type="term" value="P:aggregation involved in sorocarp development"/>
    <property type="evidence" value="ECO:0000318"/>
    <property type="project" value="GO_Central"/>
</dbReference>
<dbReference type="InterPro" id="IPR014756">
    <property type="entry name" value="Ig_E-set"/>
</dbReference>
<dbReference type="Pfam" id="PF24612">
    <property type="entry name" value="Ig_TgrO1"/>
    <property type="match status" value="2"/>
</dbReference>
<accession>Q54V46</accession>
<dbReference type="Pfam" id="PF01833">
    <property type="entry name" value="TIG"/>
    <property type="match status" value="2"/>
</dbReference>
<dbReference type="PANTHER" id="PTHR31341:SF4">
    <property type="entry name" value="IPT_TIG DOMAIN-CONTAINING PROTEIN-RELATED"/>
    <property type="match status" value="1"/>
</dbReference>
<evidence type="ECO:0000313" key="9">
    <source>
        <dbReference type="Proteomes" id="UP000002195"/>
    </source>
</evidence>
<proteinExistence type="predicted"/>
<dbReference type="RefSeq" id="XP_641085.1">
    <property type="nucleotide sequence ID" value="XM_635993.1"/>
</dbReference>
<dbReference type="dictyBase" id="DDB_G0280623">
    <property type="gene designation" value="tgrC3"/>
</dbReference>
<feature type="domain" description="TgrO1-like immunoglobulin-like" evidence="7">
    <location>
        <begin position="385"/>
        <end position="451"/>
    </location>
</feature>
<dbReference type="GeneID" id="8622645"/>
<dbReference type="FunCoup" id="Q54V46">
    <property type="interactions" value="1"/>
</dbReference>
<dbReference type="EMBL" id="AAFI02000037">
    <property type="protein sequence ID" value="EAL67113.1"/>
    <property type="molecule type" value="Genomic_DNA"/>
</dbReference>
<evidence type="ECO:0000259" key="6">
    <source>
        <dbReference type="Pfam" id="PF01833"/>
    </source>
</evidence>
<dbReference type="CDD" id="cd00603">
    <property type="entry name" value="IPT_PCSR"/>
    <property type="match status" value="1"/>
</dbReference>
<dbReference type="InterPro" id="IPR013783">
    <property type="entry name" value="Ig-like_fold"/>
</dbReference>
<feature type="domain" description="IPT/TIG" evidence="6">
    <location>
        <begin position="565"/>
        <end position="629"/>
    </location>
</feature>
<keyword evidence="9" id="KW-1185">Reference proteome</keyword>
<comment type="subcellular location">
    <subcellularLocation>
        <location evidence="1">Membrane</location>
    </subcellularLocation>
</comment>
<name>Q54V46_DICDI</name>
<evidence type="ECO:0000256" key="2">
    <source>
        <dbReference type="ARBA" id="ARBA00022729"/>
    </source>
</evidence>
<dbReference type="GO" id="GO:0009897">
    <property type="term" value="C:external side of plasma membrane"/>
    <property type="evidence" value="ECO:0000318"/>
    <property type="project" value="GO_Central"/>
</dbReference>
<sequence length="865" mass="95598">MEQKIILLILFSIFKLGYLMERPYSIDAIFDEKSFTLVFQSHRSYPTRLIMYQNETTPRYEMAPNYFDCSLVIDGNRRYCTFHSDEPLSRLWGSVHSKICVREVSSPIEECPFSISEFYRFPKPTNLKYNKKPKTSGGDIVITGNYLRIRGGPNLLQNTNNPFVIKGNFSDPSFDCNNITVTIPPGSGNFAFSFDEDSWSSRFPFSYESPKISSTVSDSLKHILTINGDNFFTDKKLVEVSINGVNQPNFNISVNHTQIQVNNFSMPDPGPMSVYIMVNEVSMERNFIHCFPAIITSISSVSNYLGGIVTINGEKLSSTLNSSFIPSITIGNKQCTLIKSTTTELECKLDPNEYGGTHLKVDVNFSGCNSTSPNGVSFSYNAPTLSSGSYSNGIVTLIGTRFGKNRESFIQLHSNGINGYINIDQFKILPDEKSLTFKLPLLRCSTFNINFIRSNMTSNTISISASLLINVINRPNLSNGSLNIELYYMDCPISSSSQPSITVGNSSATQCSTPSLQYSNSSFYVTTCSTPYGTGINKQFIFQLNSETVSDEYSYAPPNIENRKFSKGQYNITFYGNNFGNSISYIKVYFNGNDISSEILTLTNNQLTIKTLNSYENGPINITVNGNNMESLFNLKFPPVIYGIINKDNKTIACGGFITVSGKNLLSNGDEFKVKVLANNKNTTIIVQNENMLIVRAESKESPLFVSILIGDDLGPNAILTYLEPKITVISTIKNKKDGISITIGGVCFSGFINASLAVSSENVSLSCNLQYSISPKLSSNETDFTNSSDFILCHSNSFVNETSGVLYLQLSSTPFHYDVKIEETQTSISPSPSPSIGKTSKLSGGQLQVLQLVVLLLLVLSSVM</sequence>
<protein>
    <submittedName>
        <fullName evidence="8">IPT/TIG domain-containing protein</fullName>
    </submittedName>
</protein>
<dbReference type="SUPFAM" id="SSF81296">
    <property type="entry name" value="E set domains"/>
    <property type="match status" value="3"/>
</dbReference>
<dbReference type="Proteomes" id="UP000002195">
    <property type="component" value="Unassembled WGS sequence"/>
</dbReference>
<dbReference type="InParanoid" id="Q54V46"/>
<evidence type="ECO:0000259" key="7">
    <source>
        <dbReference type="Pfam" id="PF24612"/>
    </source>
</evidence>
<evidence type="ECO:0000256" key="3">
    <source>
        <dbReference type="ARBA" id="ARBA00023136"/>
    </source>
</evidence>
<dbReference type="PaxDb" id="44689-DDB0304730"/>
<feature type="chain" id="PRO_5004249880" evidence="5">
    <location>
        <begin position="20"/>
        <end position="865"/>
    </location>
</feature>
<organism evidence="8 9">
    <name type="scientific">Dictyostelium discoideum</name>
    <name type="common">Social amoeba</name>
    <dbReference type="NCBI Taxonomy" id="44689"/>
    <lineage>
        <taxon>Eukaryota</taxon>
        <taxon>Amoebozoa</taxon>
        <taxon>Evosea</taxon>
        <taxon>Eumycetozoa</taxon>
        <taxon>Dictyostelia</taxon>
        <taxon>Dictyosteliales</taxon>
        <taxon>Dictyosteliaceae</taxon>
        <taxon>Dictyostelium</taxon>
    </lineage>
</organism>
<dbReference type="VEuPathDB" id="AmoebaDB:DDB_G0280623"/>
<comment type="caution">
    <text evidence="8">The sequence shown here is derived from an EMBL/GenBank/DDBJ whole genome shotgun (WGS) entry which is preliminary data.</text>
</comment>
<feature type="domain" description="IPT/TIG" evidence="6">
    <location>
        <begin position="294"/>
        <end position="380"/>
    </location>
</feature>